<keyword evidence="1" id="KW-0175">Coiled coil</keyword>
<feature type="coiled-coil region" evidence="1">
    <location>
        <begin position="508"/>
        <end position="539"/>
    </location>
</feature>
<dbReference type="Proteomes" id="UP001158576">
    <property type="component" value="Chromosome 1"/>
</dbReference>
<proteinExistence type="predicted"/>
<protein>
    <submittedName>
        <fullName evidence="2">Oidioi.mRNA.OKI2018_I69.chr1.g881.t1.cds</fullName>
    </submittedName>
</protein>
<dbReference type="InterPro" id="IPR039341">
    <property type="entry name" value="CFAP99"/>
</dbReference>
<organism evidence="2 3">
    <name type="scientific">Oikopleura dioica</name>
    <name type="common">Tunicate</name>
    <dbReference type="NCBI Taxonomy" id="34765"/>
    <lineage>
        <taxon>Eukaryota</taxon>
        <taxon>Metazoa</taxon>
        <taxon>Chordata</taxon>
        <taxon>Tunicata</taxon>
        <taxon>Appendicularia</taxon>
        <taxon>Copelata</taxon>
        <taxon>Oikopleuridae</taxon>
        <taxon>Oikopleura</taxon>
    </lineage>
</organism>
<reference evidence="2 3" key="1">
    <citation type="submission" date="2021-04" db="EMBL/GenBank/DDBJ databases">
        <authorList>
            <person name="Bliznina A."/>
        </authorList>
    </citation>
    <scope>NUCLEOTIDE SEQUENCE [LARGE SCALE GENOMIC DNA]</scope>
</reference>
<keyword evidence="3" id="KW-1185">Reference proteome</keyword>
<name>A0ABN7SRG9_OIKDI</name>
<accession>A0ABN7SRG9</accession>
<dbReference type="EMBL" id="OU015566">
    <property type="protein sequence ID" value="CAG5103672.1"/>
    <property type="molecule type" value="Genomic_DNA"/>
</dbReference>
<evidence type="ECO:0000313" key="3">
    <source>
        <dbReference type="Proteomes" id="UP001158576"/>
    </source>
</evidence>
<dbReference type="PANTHER" id="PTHR34649:SF1">
    <property type="entry name" value="CILIA- AND FLAGELLA-ASSOCIATED PROTEIN 99"/>
    <property type="match status" value="1"/>
</dbReference>
<gene>
    <name evidence="2" type="ORF">OKIOD_LOCUS9646</name>
</gene>
<evidence type="ECO:0000256" key="1">
    <source>
        <dbReference type="SAM" id="Coils"/>
    </source>
</evidence>
<feature type="coiled-coil region" evidence="1">
    <location>
        <begin position="346"/>
        <end position="475"/>
    </location>
</feature>
<dbReference type="PANTHER" id="PTHR34649">
    <property type="entry name" value="CILIA- AND FLAGELLA-ASSOCIATED PROTEIN 99"/>
    <property type="match status" value="1"/>
</dbReference>
<evidence type="ECO:0000313" key="2">
    <source>
        <dbReference type="EMBL" id="CAG5103672.1"/>
    </source>
</evidence>
<sequence length="601" mass="70911">MRHSRKSKREMKTSRDLLDFIIELCDGYKLEVDPENYLREKINASQFSDEEEFLAVEIFSGMAQFKSILRKISELLFSLEANFFKKDRTKLEVIGYLCIFNAEVADLIFQWLGTLKQEQGIAFLDIFLEESYLKKLKNGWIRIMDKQFVEQKLIQPIKNSRRIYQGIQQRLIKKSQSNGTFIKKAPTKPVPFSRNLNKSVPLEKEEEVYESRTFRTSIPATTYETPENLRGSFVREKEHERLVRIQEKTKESDLNAFSCAYVDKSDKTKERMRLIFVEEQRKLDFNRKFAQPSPDFPEPKNKNKENAASILRAGEIITKKETENLRKLEILLQGGADDLPFTEWQEKMLEKDREEQENRLEENILDAKLSREMAVLNHLKEIQRKHDLADDLRREWQELLEEKSAKTAKERKIIAQRIQEIIEANKNLANIRERLEQEKHKIAAEIRQHREELFAEKAQREAAEMEAKKQLISKIKDFQRRALEDRQYKLQVDLISSAGHGLLDEMSIVELQERLSILREELKRKEEEKREEIGKIKSDREDLLAQTMEKIAIYQKAKKQERDFANSTRNSSVKRTYCKSARAKDLESRLAAARAQRSQLC</sequence>